<dbReference type="EMBL" id="PFCK01000058">
    <property type="protein sequence ID" value="PIR71546.1"/>
    <property type="molecule type" value="Genomic_DNA"/>
</dbReference>
<evidence type="ECO:0000313" key="1">
    <source>
        <dbReference type="EMBL" id="PIR71546.1"/>
    </source>
</evidence>
<sequence>MPPITFASSTFCSFTLPSF</sequence>
<reference evidence="2" key="1">
    <citation type="submission" date="2017-09" db="EMBL/GenBank/DDBJ databases">
        <title>Depth-based differentiation of microbial function through sediment-hosted aquifers and enrichment of novel symbionts in the deep terrestrial subsurface.</title>
        <authorList>
            <person name="Probst A.J."/>
            <person name="Ladd B."/>
            <person name="Jarett J.K."/>
            <person name="Geller-Mcgrath D.E."/>
            <person name="Sieber C.M.K."/>
            <person name="Emerson J.B."/>
            <person name="Anantharaman K."/>
            <person name="Thomas B.C."/>
            <person name="Malmstrom R."/>
            <person name="Stieglmeier M."/>
            <person name="Klingl A."/>
            <person name="Woyke T."/>
            <person name="Ryan C.M."/>
            <person name="Banfield J.F."/>
        </authorList>
    </citation>
    <scope>NUCLEOTIDE SEQUENCE [LARGE SCALE GENOMIC DNA]</scope>
</reference>
<name>A0A2H0TJ16_9BACT</name>
<evidence type="ECO:0000313" key="2">
    <source>
        <dbReference type="Proteomes" id="UP000228909"/>
    </source>
</evidence>
<proteinExistence type="predicted"/>
<dbReference type="AlphaFoldDB" id="A0A2H0TJ16"/>
<comment type="caution">
    <text evidence="1">The sequence shown here is derived from an EMBL/GenBank/DDBJ whole genome shotgun (WGS) entry which is preliminary data.</text>
</comment>
<feature type="non-terminal residue" evidence="1">
    <location>
        <position position="19"/>
    </location>
</feature>
<gene>
    <name evidence="1" type="ORF">COU43_02070</name>
</gene>
<protein>
    <submittedName>
        <fullName evidence="1">Uncharacterized protein</fullName>
    </submittedName>
</protein>
<dbReference type="Proteomes" id="UP000228909">
    <property type="component" value="Unassembled WGS sequence"/>
</dbReference>
<organism evidence="1 2">
    <name type="scientific">Candidatus Nealsonbacteria bacterium CG10_big_fil_rev_8_21_14_0_10_37_25</name>
    <dbReference type="NCBI Taxonomy" id="1974711"/>
    <lineage>
        <taxon>Bacteria</taxon>
        <taxon>Candidatus Nealsoniibacteriota</taxon>
    </lineage>
</organism>
<accession>A0A2H0TJ16</accession>